<dbReference type="EMBL" id="CP001678">
    <property type="protein sequence ID" value="ACT59794.1"/>
    <property type="molecule type" value="Genomic_DNA"/>
</dbReference>
<keyword evidence="5" id="KW-1003">Cell membrane</keyword>
<evidence type="ECO:0000259" key="18">
    <source>
        <dbReference type="Pfam" id="PF02706"/>
    </source>
</evidence>
<dbReference type="InterPro" id="IPR003856">
    <property type="entry name" value="LPS_length_determ_N"/>
</dbReference>
<proteinExistence type="inferred from homology"/>
<feature type="coiled-coil region" evidence="16">
    <location>
        <begin position="235"/>
        <end position="262"/>
    </location>
</feature>
<comment type="subcellular location">
    <subcellularLocation>
        <location evidence="1">Cell inner membrane</location>
        <topology evidence="1">Multi-pass membrane protein</topology>
    </subcellularLocation>
</comment>
<evidence type="ECO:0000256" key="17">
    <source>
        <dbReference type="SAM" id="Phobius"/>
    </source>
</evidence>
<keyword evidence="22" id="KW-1185">Reference proteome</keyword>
<comment type="similarity">
    <text evidence="2">Belongs to the CpsD/CapB family.</text>
</comment>
<dbReference type="GO" id="GO:0004713">
    <property type="term" value="F:protein tyrosine kinase activity"/>
    <property type="evidence" value="ECO:0007669"/>
    <property type="project" value="TreeGrafter"/>
</dbReference>
<dbReference type="PANTHER" id="PTHR32309">
    <property type="entry name" value="TYROSINE-PROTEIN KINASE"/>
    <property type="match status" value="1"/>
</dbReference>
<evidence type="ECO:0000256" key="13">
    <source>
        <dbReference type="ARBA" id="ARBA00023136"/>
    </source>
</evidence>
<protein>
    <recommendedName>
        <fullName evidence="4">non-specific protein-tyrosine kinase</fullName>
        <ecNumber evidence="4">2.7.10.2</ecNumber>
    </recommendedName>
</protein>
<dbReference type="Pfam" id="PF02706">
    <property type="entry name" value="Wzz"/>
    <property type="match status" value="1"/>
</dbReference>
<dbReference type="Pfam" id="PF13807">
    <property type="entry name" value="GNVR"/>
    <property type="match status" value="1"/>
</dbReference>
<sequence length="754" mass="83429">MTKAYPYPIESNVMSSFPGNQNGPSQVISLSQIVRTIRRNFTLLMFVVVTIFSIVALLTLQMTPIYQSSAKVIVDQRENAVLDVGVLSGLPADPGVFETELEIITSPVLLQRVVRKLELQKFAEFNPSLYVPTQMEVFQAQVKNVISSLIPSGEEETPVEERILTEEEKAERVIVTAAKILAGKVKAERDGRKFVFYVTASSIDAGRSAAIANAVADQYLVDQLDTRFEETRRTNDWLDQQLTDLRAELSSAESAVEAYRSQMGLLSASGKTLTEQQISDIQAQMIAQEAEYSERRARLAAVRNSLNTGAGAEAMAEALQSDVIRNLRTQQAQITRERADLETKYGPRHPDVISIVGEERDLRAQIDAEVRRIVSSLESEVSISRRRLDSLRDSLGNLRGELSQNNRATIKLRELERNAEASRTLYEEILTQFKTTNQQESIQDVDARVLAYADVPQAAALPRKSVNFALGLFLGLAAAGGIVLVMELLDNRVSSGEEIEERNGVPFLGNVPLLPSGIGSKVQPAKYLIEHPMSAFAESMRNLRASVKFANIDNPAKLVTVTSSFPAEGKTSLTLSLSRMSAMTGSRTLVIDGDFRRHQLTETSGLKPKFGLVEYLLGEVELKDVIQKDTETDLDILPLTSTRKTSRDVFGSKTFDTMIERLKVDYDLIIVDTAPILLMAETRVIAAKSDQVLVAARWRRTSRAALAQTLGVLREFKANVAGVALTFVDLKRLSKHSGAALSNYKAYSKYYINN</sequence>
<gene>
    <name evidence="21" type="ordered locus">Hbal_2112</name>
</gene>
<evidence type="ECO:0000256" key="2">
    <source>
        <dbReference type="ARBA" id="ARBA00007316"/>
    </source>
</evidence>
<keyword evidence="12 17" id="KW-1133">Transmembrane helix</keyword>
<evidence type="ECO:0000256" key="15">
    <source>
        <dbReference type="ARBA" id="ARBA00051245"/>
    </source>
</evidence>
<dbReference type="GO" id="GO:0005886">
    <property type="term" value="C:plasma membrane"/>
    <property type="evidence" value="ECO:0007669"/>
    <property type="project" value="UniProtKB-SubCell"/>
</dbReference>
<dbReference type="AlphaFoldDB" id="C6XLW2"/>
<keyword evidence="13 17" id="KW-0472">Membrane</keyword>
<dbReference type="KEGG" id="hba:Hbal_2112"/>
<feature type="coiled-coil region" evidence="16">
    <location>
        <begin position="398"/>
        <end position="432"/>
    </location>
</feature>
<evidence type="ECO:0000256" key="12">
    <source>
        <dbReference type="ARBA" id="ARBA00022989"/>
    </source>
</evidence>
<dbReference type="Proteomes" id="UP000002745">
    <property type="component" value="Chromosome"/>
</dbReference>
<evidence type="ECO:0000256" key="10">
    <source>
        <dbReference type="ARBA" id="ARBA00022777"/>
    </source>
</evidence>
<dbReference type="InterPro" id="IPR027417">
    <property type="entry name" value="P-loop_NTPase"/>
</dbReference>
<evidence type="ECO:0000313" key="22">
    <source>
        <dbReference type="Proteomes" id="UP000002745"/>
    </source>
</evidence>
<keyword evidence="10" id="KW-0418">Kinase</keyword>
<keyword evidence="16" id="KW-0175">Coiled coil</keyword>
<evidence type="ECO:0000256" key="1">
    <source>
        <dbReference type="ARBA" id="ARBA00004429"/>
    </source>
</evidence>
<dbReference type="Gene3D" id="3.40.50.300">
    <property type="entry name" value="P-loop containing nucleotide triphosphate hydrolases"/>
    <property type="match status" value="1"/>
</dbReference>
<evidence type="ECO:0000256" key="7">
    <source>
        <dbReference type="ARBA" id="ARBA00022679"/>
    </source>
</evidence>
<keyword evidence="7" id="KW-0808">Transferase</keyword>
<dbReference type="Pfam" id="PF13614">
    <property type="entry name" value="AAA_31"/>
    <property type="match status" value="1"/>
</dbReference>
<evidence type="ECO:0000256" key="9">
    <source>
        <dbReference type="ARBA" id="ARBA00022741"/>
    </source>
</evidence>
<dbReference type="HOGENOM" id="CLU_009912_2_0_5"/>
<evidence type="ECO:0000256" key="8">
    <source>
        <dbReference type="ARBA" id="ARBA00022692"/>
    </source>
</evidence>
<evidence type="ECO:0000256" key="14">
    <source>
        <dbReference type="ARBA" id="ARBA00023137"/>
    </source>
</evidence>
<dbReference type="eggNOG" id="COG0489">
    <property type="taxonomic scope" value="Bacteria"/>
</dbReference>
<keyword evidence="6" id="KW-0997">Cell inner membrane</keyword>
<keyword evidence="14" id="KW-0829">Tyrosine-protein kinase</keyword>
<accession>C6XLW2</accession>
<evidence type="ECO:0000256" key="4">
    <source>
        <dbReference type="ARBA" id="ARBA00011903"/>
    </source>
</evidence>
<dbReference type="eggNOG" id="COG3206">
    <property type="taxonomic scope" value="Bacteria"/>
</dbReference>
<keyword evidence="11" id="KW-0067">ATP-binding</keyword>
<dbReference type="InterPro" id="IPR025669">
    <property type="entry name" value="AAA_dom"/>
</dbReference>
<evidence type="ECO:0000256" key="6">
    <source>
        <dbReference type="ARBA" id="ARBA00022519"/>
    </source>
</evidence>
<feature type="transmembrane region" description="Helical" evidence="17">
    <location>
        <begin position="41"/>
        <end position="60"/>
    </location>
</feature>
<dbReference type="PANTHER" id="PTHR32309:SF13">
    <property type="entry name" value="FERRIC ENTEROBACTIN TRANSPORT PROTEIN FEPE"/>
    <property type="match status" value="1"/>
</dbReference>
<evidence type="ECO:0000313" key="21">
    <source>
        <dbReference type="EMBL" id="ACT59794.1"/>
    </source>
</evidence>
<dbReference type="CDD" id="cd05387">
    <property type="entry name" value="BY-kinase"/>
    <property type="match status" value="1"/>
</dbReference>
<feature type="domain" description="Tyrosine-protein kinase G-rich" evidence="20">
    <location>
        <begin position="414"/>
        <end position="485"/>
    </location>
</feature>
<keyword evidence="9" id="KW-0547">Nucleotide-binding</keyword>
<reference evidence="22" key="1">
    <citation type="journal article" date="2011" name="J. Bacteriol.">
        <title>Genome sequences of eight morphologically diverse alphaproteobacteria.</title>
        <authorList>
            <consortium name="US DOE Joint Genome Institute"/>
            <person name="Brown P.J."/>
            <person name="Kysela D.T."/>
            <person name="Buechlein A."/>
            <person name="Hemmerich C."/>
            <person name="Brun Y.V."/>
        </authorList>
    </citation>
    <scope>NUCLEOTIDE SEQUENCE [LARGE SCALE GENOMIC DNA]</scope>
    <source>
        <strain evidence="22">ATCC 49814 / DSM 5838 / IFAM 1418</strain>
    </source>
</reference>
<feature type="domain" description="AAA" evidence="19">
    <location>
        <begin position="569"/>
        <end position="718"/>
    </location>
</feature>
<comment type="similarity">
    <text evidence="3">Belongs to the etk/wzc family.</text>
</comment>
<dbReference type="EC" id="2.7.10.2" evidence="4"/>
<comment type="catalytic activity">
    <reaction evidence="15">
        <text>L-tyrosyl-[protein] + ATP = O-phospho-L-tyrosyl-[protein] + ADP + H(+)</text>
        <dbReference type="Rhea" id="RHEA:10596"/>
        <dbReference type="Rhea" id="RHEA-COMP:10136"/>
        <dbReference type="Rhea" id="RHEA-COMP:20101"/>
        <dbReference type="ChEBI" id="CHEBI:15378"/>
        <dbReference type="ChEBI" id="CHEBI:30616"/>
        <dbReference type="ChEBI" id="CHEBI:46858"/>
        <dbReference type="ChEBI" id="CHEBI:61978"/>
        <dbReference type="ChEBI" id="CHEBI:456216"/>
        <dbReference type="EC" id="2.7.10.2"/>
    </reaction>
</comment>
<feature type="domain" description="Polysaccharide chain length determinant N-terminal" evidence="18">
    <location>
        <begin position="28"/>
        <end position="117"/>
    </location>
</feature>
<organism evidence="21 22">
    <name type="scientific">Hirschia baltica (strain ATCC 49814 / DSM 5838 / IFAM 1418)</name>
    <dbReference type="NCBI Taxonomy" id="582402"/>
    <lineage>
        <taxon>Bacteria</taxon>
        <taxon>Pseudomonadati</taxon>
        <taxon>Pseudomonadota</taxon>
        <taxon>Alphaproteobacteria</taxon>
        <taxon>Hyphomonadales</taxon>
        <taxon>Hyphomonadaceae</taxon>
        <taxon>Hirschia</taxon>
    </lineage>
</organism>
<name>C6XLW2_HIRBI</name>
<evidence type="ECO:0000256" key="3">
    <source>
        <dbReference type="ARBA" id="ARBA00008883"/>
    </source>
</evidence>
<dbReference type="STRING" id="582402.Hbal_2112"/>
<evidence type="ECO:0000256" key="16">
    <source>
        <dbReference type="SAM" id="Coils"/>
    </source>
</evidence>
<evidence type="ECO:0000259" key="19">
    <source>
        <dbReference type="Pfam" id="PF13614"/>
    </source>
</evidence>
<keyword evidence="8 17" id="KW-0812">Transmembrane</keyword>
<evidence type="ECO:0000256" key="5">
    <source>
        <dbReference type="ARBA" id="ARBA00022475"/>
    </source>
</evidence>
<dbReference type="InterPro" id="IPR005702">
    <property type="entry name" value="Wzc-like_C"/>
</dbReference>
<dbReference type="InterPro" id="IPR050445">
    <property type="entry name" value="Bact_polysacc_biosynth/exp"/>
</dbReference>
<evidence type="ECO:0000256" key="11">
    <source>
        <dbReference type="ARBA" id="ARBA00022840"/>
    </source>
</evidence>
<evidence type="ECO:0000259" key="20">
    <source>
        <dbReference type="Pfam" id="PF13807"/>
    </source>
</evidence>
<dbReference type="SUPFAM" id="SSF52540">
    <property type="entry name" value="P-loop containing nucleoside triphosphate hydrolases"/>
    <property type="match status" value="1"/>
</dbReference>
<dbReference type="InterPro" id="IPR032807">
    <property type="entry name" value="GNVR"/>
</dbReference>